<keyword evidence="9 10" id="KW-0961">Cell wall biogenesis/degradation</keyword>
<dbReference type="Gene3D" id="3.40.1190.10">
    <property type="entry name" value="Mur-like, catalytic domain"/>
    <property type="match status" value="1"/>
</dbReference>
<dbReference type="InterPro" id="IPR000713">
    <property type="entry name" value="Mur_ligase_N"/>
</dbReference>
<dbReference type="GO" id="GO:0005524">
    <property type="term" value="F:ATP binding"/>
    <property type="evidence" value="ECO:0007669"/>
    <property type="project" value="UniProtKB-UniRule"/>
</dbReference>
<dbReference type="SUPFAM" id="SSF63418">
    <property type="entry name" value="MurE/MurF N-terminal domain"/>
    <property type="match status" value="1"/>
</dbReference>
<dbReference type="InterPro" id="IPR051046">
    <property type="entry name" value="MurCDEF_CellWall_CoF430Synth"/>
</dbReference>
<dbReference type="Pfam" id="PF08245">
    <property type="entry name" value="Mur_ligase_M"/>
    <property type="match status" value="1"/>
</dbReference>
<dbReference type="InterPro" id="IPR004101">
    <property type="entry name" value="Mur_ligase_C"/>
</dbReference>
<dbReference type="UniPathway" id="UPA00219"/>
<evidence type="ECO:0000259" key="12">
    <source>
        <dbReference type="Pfam" id="PF01225"/>
    </source>
</evidence>
<evidence type="ECO:0000256" key="8">
    <source>
        <dbReference type="ARBA" id="ARBA00023306"/>
    </source>
</evidence>
<keyword evidence="3 10" id="KW-0132">Cell division</keyword>
<dbReference type="AlphaFoldDB" id="A0A5B0X767"/>
<dbReference type="SUPFAM" id="SSF53623">
    <property type="entry name" value="MurD-like peptide ligases, catalytic domain"/>
    <property type="match status" value="1"/>
</dbReference>
<evidence type="ECO:0000256" key="1">
    <source>
        <dbReference type="ARBA" id="ARBA00022490"/>
    </source>
</evidence>
<evidence type="ECO:0000256" key="5">
    <source>
        <dbReference type="ARBA" id="ARBA00022840"/>
    </source>
</evidence>
<proteinExistence type="inferred from homology"/>
<dbReference type="InterPro" id="IPR036565">
    <property type="entry name" value="Mur-like_cat_sf"/>
</dbReference>
<dbReference type="GO" id="GO:0071555">
    <property type="term" value="P:cell wall organization"/>
    <property type="evidence" value="ECO:0007669"/>
    <property type="project" value="UniProtKB-KW"/>
</dbReference>
<keyword evidence="5 10" id="KW-0067">ATP-binding</keyword>
<gene>
    <name evidence="10" type="primary">murF</name>
    <name evidence="15" type="ORF">F0M18_03435</name>
</gene>
<feature type="domain" description="Mur ligase N-terminal catalytic" evidence="12">
    <location>
        <begin position="28"/>
        <end position="81"/>
    </location>
</feature>
<evidence type="ECO:0000256" key="6">
    <source>
        <dbReference type="ARBA" id="ARBA00022960"/>
    </source>
</evidence>
<dbReference type="Pfam" id="PF01225">
    <property type="entry name" value="Mur_ligase"/>
    <property type="match status" value="1"/>
</dbReference>
<evidence type="ECO:0000313" key="15">
    <source>
        <dbReference type="EMBL" id="KAA1194495.1"/>
    </source>
</evidence>
<evidence type="ECO:0000256" key="2">
    <source>
        <dbReference type="ARBA" id="ARBA00022598"/>
    </source>
</evidence>
<dbReference type="GO" id="GO:0047480">
    <property type="term" value="F:UDP-N-acetylmuramoyl-tripeptide-D-alanyl-D-alanine ligase activity"/>
    <property type="evidence" value="ECO:0007669"/>
    <property type="project" value="UniProtKB-UniRule"/>
</dbReference>
<dbReference type="GO" id="GO:0008360">
    <property type="term" value="P:regulation of cell shape"/>
    <property type="evidence" value="ECO:0007669"/>
    <property type="project" value="UniProtKB-KW"/>
</dbReference>
<evidence type="ECO:0000313" key="16">
    <source>
        <dbReference type="Proteomes" id="UP000323708"/>
    </source>
</evidence>
<dbReference type="GO" id="GO:0008766">
    <property type="term" value="F:UDP-N-acetylmuramoylalanyl-D-glutamyl-2,6-diaminopimelate-D-alanyl-D-alanine ligase activity"/>
    <property type="evidence" value="ECO:0007669"/>
    <property type="project" value="RHEA"/>
</dbReference>
<keyword evidence="1 10" id="KW-0963">Cytoplasm</keyword>
<evidence type="ECO:0000256" key="11">
    <source>
        <dbReference type="RuleBase" id="RU004136"/>
    </source>
</evidence>
<evidence type="ECO:0000256" key="7">
    <source>
        <dbReference type="ARBA" id="ARBA00022984"/>
    </source>
</evidence>
<reference evidence="15 16" key="1">
    <citation type="submission" date="2019-09" db="EMBL/GenBank/DDBJ databases">
        <authorList>
            <person name="Chen X.-Y."/>
        </authorList>
    </citation>
    <scope>NUCLEOTIDE SEQUENCE [LARGE SCALE GENOMIC DNA]</scope>
    <source>
        <strain evidence="15 16">NY5</strain>
    </source>
</reference>
<dbReference type="EC" id="6.3.2.10" evidence="10 11"/>
<dbReference type="InterPro" id="IPR035911">
    <property type="entry name" value="MurE/MurF_N"/>
</dbReference>
<dbReference type="Gene3D" id="3.40.1390.10">
    <property type="entry name" value="MurE/MurF, N-terminal domain"/>
    <property type="match status" value="1"/>
</dbReference>
<keyword evidence="8 10" id="KW-0131">Cell cycle</keyword>
<evidence type="ECO:0000259" key="13">
    <source>
        <dbReference type="Pfam" id="PF02875"/>
    </source>
</evidence>
<dbReference type="HAMAP" id="MF_02019">
    <property type="entry name" value="MurF"/>
    <property type="match status" value="1"/>
</dbReference>
<dbReference type="EMBL" id="VTUX01000001">
    <property type="protein sequence ID" value="KAA1194495.1"/>
    <property type="molecule type" value="Genomic_DNA"/>
</dbReference>
<dbReference type="GO" id="GO:0051301">
    <property type="term" value="P:cell division"/>
    <property type="evidence" value="ECO:0007669"/>
    <property type="project" value="UniProtKB-KW"/>
</dbReference>
<dbReference type="PANTHER" id="PTHR43024">
    <property type="entry name" value="UDP-N-ACETYLMURAMOYL-TRIPEPTIDE--D-ALANYL-D-ALANINE LIGASE"/>
    <property type="match status" value="1"/>
</dbReference>
<keyword evidence="7 10" id="KW-0573">Peptidoglycan synthesis</keyword>
<evidence type="ECO:0000256" key="4">
    <source>
        <dbReference type="ARBA" id="ARBA00022741"/>
    </source>
</evidence>
<dbReference type="InterPro" id="IPR036615">
    <property type="entry name" value="Mur_ligase_C_dom_sf"/>
</dbReference>
<evidence type="ECO:0000256" key="9">
    <source>
        <dbReference type="ARBA" id="ARBA00023316"/>
    </source>
</evidence>
<dbReference type="Pfam" id="PF02875">
    <property type="entry name" value="Mur_ligase_C"/>
    <property type="match status" value="1"/>
</dbReference>
<comment type="catalytic activity">
    <reaction evidence="10 11">
        <text>D-alanyl-D-alanine + UDP-N-acetyl-alpha-D-muramoyl-L-alanyl-gamma-D-glutamyl-meso-2,6-diaminopimelate + ATP = UDP-N-acetyl-alpha-D-muramoyl-L-alanyl-gamma-D-glutamyl-meso-2,6-diaminopimeloyl-D-alanyl-D-alanine + ADP + phosphate + H(+)</text>
        <dbReference type="Rhea" id="RHEA:28374"/>
        <dbReference type="ChEBI" id="CHEBI:15378"/>
        <dbReference type="ChEBI" id="CHEBI:30616"/>
        <dbReference type="ChEBI" id="CHEBI:43474"/>
        <dbReference type="ChEBI" id="CHEBI:57822"/>
        <dbReference type="ChEBI" id="CHEBI:61386"/>
        <dbReference type="ChEBI" id="CHEBI:83905"/>
        <dbReference type="ChEBI" id="CHEBI:456216"/>
        <dbReference type="EC" id="6.3.2.10"/>
    </reaction>
</comment>
<dbReference type="PANTHER" id="PTHR43024:SF1">
    <property type="entry name" value="UDP-N-ACETYLMURAMOYL-TRIPEPTIDE--D-ALANYL-D-ALANINE LIGASE"/>
    <property type="match status" value="1"/>
</dbReference>
<feature type="domain" description="Mur ligase C-terminal" evidence="13">
    <location>
        <begin position="316"/>
        <end position="435"/>
    </location>
</feature>
<keyword evidence="16" id="KW-1185">Reference proteome</keyword>
<evidence type="ECO:0000256" key="10">
    <source>
        <dbReference type="HAMAP-Rule" id="MF_02019"/>
    </source>
</evidence>
<dbReference type="InterPro" id="IPR013221">
    <property type="entry name" value="Mur_ligase_cen"/>
</dbReference>
<comment type="caution">
    <text evidence="15">The sequence shown here is derived from an EMBL/GenBank/DDBJ whole genome shotgun (WGS) entry which is preliminary data.</text>
</comment>
<dbReference type="NCBIfam" id="TIGR01143">
    <property type="entry name" value="murF"/>
    <property type="match status" value="1"/>
</dbReference>
<evidence type="ECO:0000259" key="14">
    <source>
        <dbReference type="Pfam" id="PF08245"/>
    </source>
</evidence>
<keyword evidence="4 10" id="KW-0547">Nucleotide-binding</keyword>
<evidence type="ECO:0000256" key="3">
    <source>
        <dbReference type="ARBA" id="ARBA00022618"/>
    </source>
</evidence>
<comment type="pathway">
    <text evidence="10 11">Cell wall biogenesis; peptidoglycan biosynthesis.</text>
</comment>
<feature type="binding site" evidence="10">
    <location>
        <begin position="108"/>
        <end position="114"/>
    </location>
    <ligand>
        <name>ATP</name>
        <dbReference type="ChEBI" id="CHEBI:30616"/>
    </ligand>
</feature>
<comment type="similarity">
    <text evidence="10">Belongs to the MurCDEF family. MurF subfamily.</text>
</comment>
<comment type="function">
    <text evidence="10 11">Involved in cell wall formation. Catalyzes the final step in the synthesis of UDP-N-acetylmuramoyl-pentapeptide, the precursor of murein.</text>
</comment>
<dbReference type="InterPro" id="IPR005863">
    <property type="entry name" value="UDP-N-AcMur_synth"/>
</dbReference>
<dbReference type="SUPFAM" id="SSF53244">
    <property type="entry name" value="MurD-like peptide ligases, peptide-binding domain"/>
    <property type="match status" value="1"/>
</dbReference>
<dbReference type="RefSeq" id="WP_149609964.1">
    <property type="nucleotide sequence ID" value="NZ_VTUX01000001.1"/>
</dbReference>
<dbReference type="Gene3D" id="3.90.190.20">
    <property type="entry name" value="Mur ligase, C-terminal domain"/>
    <property type="match status" value="1"/>
</dbReference>
<dbReference type="GO" id="GO:0005737">
    <property type="term" value="C:cytoplasm"/>
    <property type="evidence" value="ECO:0007669"/>
    <property type="project" value="UniProtKB-SubCell"/>
</dbReference>
<protein>
    <recommendedName>
        <fullName evidence="10 11">UDP-N-acetylmuramoyl-tripeptide--D-alanyl-D-alanine ligase</fullName>
        <ecNumber evidence="10 11">6.3.2.10</ecNumber>
    </recommendedName>
    <alternativeName>
        <fullName evidence="10">D-alanyl-D-alanine-adding enzyme</fullName>
    </alternativeName>
</protein>
<sequence>MMRPMQLGELEQVLQGTLHGGDAGFDRVFTDSRDMAPGGLFVALDGERFDGHDYVADVARAGAAGALVSRAIDVELPQLRVADTEIALGRLGAFNRSLYAGPLVAITGSSGKTTVKNLISSVLSQRGQTLATQGNLNNEIGVPLTLLRLSQQCEFAVVEMGAGKPGDIAWLCELARPGISVLLNVMPAHLERMGSLQGIADTKGAIFDGLGAGDVAVMSADEPWAESWRSRAGAARIIDFSLRGDAVVTAADIVSRGILGSDFTARTPLGETRVALRFPGAHNVANALAAIAVGIACELSLAEITAGLEAAEPAAGRLALVKSEQGALLIDDCYNANPGSVRAAIDTLAASEGRCTLVLGAMRELGEGSGAMHDEIGNYARDAGLDAFWGVGEELRVAVANFGENGLWFADCDSALHAARGVFTSADIVLVKGSRGARMERFLNGMRADSTEGES</sequence>
<comment type="subcellular location">
    <subcellularLocation>
        <location evidence="10 11">Cytoplasm</location>
    </subcellularLocation>
</comment>
<keyword evidence="6 10" id="KW-0133">Cell shape</keyword>
<keyword evidence="2 10" id="KW-0436">Ligase</keyword>
<name>A0A5B0X767_9GAMM</name>
<dbReference type="Proteomes" id="UP000323708">
    <property type="component" value="Unassembled WGS sequence"/>
</dbReference>
<organism evidence="15 16">
    <name type="scientific">Pseudohalioglobus sediminis</name>
    <dbReference type="NCBI Taxonomy" id="2606449"/>
    <lineage>
        <taxon>Bacteria</taxon>
        <taxon>Pseudomonadati</taxon>
        <taxon>Pseudomonadota</taxon>
        <taxon>Gammaproteobacteria</taxon>
        <taxon>Cellvibrionales</taxon>
        <taxon>Halieaceae</taxon>
        <taxon>Pseudohalioglobus</taxon>
    </lineage>
</organism>
<accession>A0A5B0X767</accession>
<dbReference type="GO" id="GO:0009252">
    <property type="term" value="P:peptidoglycan biosynthetic process"/>
    <property type="evidence" value="ECO:0007669"/>
    <property type="project" value="UniProtKB-UniRule"/>
</dbReference>
<feature type="domain" description="Mur ligase central" evidence="14">
    <location>
        <begin position="106"/>
        <end position="293"/>
    </location>
</feature>